<protein>
    <recommendedName>
        <fullName evidence="3">PexRD2 WYL domain-containing protein</fullName>
    </recommendedName>
</protein>
<comment type="caution">
    <text evidence="4">The sequence shown here is derived from an EMBL/GenBank/DDBJ whole genome shotgun (WGS) entry which is preliminary data.</text>
</comment>
<feature type="compositionally biased region" description="Polar residues" evidence="1">
    <location>
        <begin position="36"/>
        <end position="47"/>
    </location>
</feature>
<accession>A0A8T1W2I8</accession>
<evidence type="ECO:0000256" key="2">
    <source>
        <dbReference type="SAM" id="SignalP"/>
    </source>
</evidence>
<gene>
    <name evidence="4" type="ORF">PHYBOEH_008698</name>
</gene>
<dbReference type="AlphaFoldDB" id="A0A8T1W2I8"/>
<proteinExistence type="predicted"/>
<dbReference type="InterPro" id="IPR040691">
    <property type="entry name" value="PexRD2_WYL"/>
</dbReference>
<feature type="compositionally biased region" description="Acidic residues" evidence="1">
    <location>
        <begin position="56"/>
        <end position="71"/>
    </location>
</feature>
<dbReference type="OrthoDB" id="146069at2759"/>
<feature type="region of interest" description="Disordered" evidence="1">
    <location>
        <begin position="32"/>
        <end position="75"/>
    </location>
</feature>
<dbReference type="Pfam" id="PF18488">
    <property type="entry name" value="WYL_3"/>
    <property type="match status" value="1"/>
</dbReference>
<keyword evidence="5" id="KW-1185">Reference proteome</keyword>
<keyword evidence="2" id="KW-0732">Signal</keyword>
<evidence type="ECO:0000256" key="1">
    <source>
        <dbReference type="SAM" id="MobiDB-lite"/>
    </source>
</evidence>
<name>A0A8T1W2I8_9STRA</name>
<evidence type="ECO:0000313" key="4">
    <source>
        <dbReference type="EMBL" id="KAG7386420.1"/>
    </source>
</evidence>
<evidence type="ECO:0000313" key="5">
    <source>
        <dbReference type="Proteomes" id="UP000693981"/>
    </source>
</evidence>
<dbReference type="Proteomes" id="UP000693981">
    <property type="component" value="Unassembled WGS sequence"/>
</dbReference>
<evidence type="ECO:0000259" key="3">
    <source>
        <dbReference type="Pfam" id="PF18488"/>
    </source>
</evidence>
<organism evidence="4 5">
    <name type="scientific">Phytophthora boehmeriae</name>
    <dbReference type="NCBI Taxonomy" id="109152"/>
    <lineage>
        <taxon>Eukaryota</taxon>
        <taxon>Sar</taxon>
        <taxon>Stramenopiles</taxon>
        <taxon>Oomycota</taxon>
        <taxon>Peronosporomycetes</taxon>
        <taxon>Peronosporales</taxon>
        <taxon>Peronosporaceae</taxon>
        <taxon>Phytophthora</taxon>
    </lineage>
</organism>
<reference evidence="4" key="1">
    <citation type="submission" date="2021-02" db="EMBL/GenBank/DDBJ databases">
        <authorList>
            <person name="Palmer J.M."/>
        </authorList>
    </citation>
    <scope>NUCLEOTIDE SEQUENCE</scope>
    <source>
        <strain evidence="4">SCRP23</strain>
    </source>
</reference>
<sequence length="134" mass="15209">MRPSHLLVMIGAAVLVSSEALLTTTDSKQVKLSGVGVTSHQDSSQRLLRTHHAIDRDDEDGKDDEDDEDEERALTTSKMWTMKEKGMTATGYAKKLGIFSKMKSGMSPGEYMRFLNSHKYDKYRTYLNFLKENK</sequence>
<feature type="signal peptide" evidence="2">
    <location>
        <begin position="1"/>
        <end position="20"/>
    </location>
</feature>
<dbReference type="EMBL" id="JAGDFL010000514">
    <property type="protein sequence ID" value="KAG7386420.1"/>
    <property type="molecule type" value="Genomic_DNA"/>
</dbReference>
<feature type="domain" description="PexRD2 WYL" evidence="3">
    <location>
        <begin position="72"/>
        <end position="132"/>
    </location>
</feature>
<feature type="chain" id="PRO_5042609707" description="PexRD2 WYL domain-containing protein" evidence="2">
    <location>
        <begin position="21"/>
        <end position="134"/>
    </location>
</feature>